<dbReference type="InterPro" id="IPR014729">
    <property type="entry name" value="Rossmann-like_a/b/a_fold"/>
</dbReference>
<feature type="domain" description="Electron transfer flavoprotein alpha/beta-subunit N-terminal" evidence="5">
    <location>
        <begin position="22"/>
        <end position="236"/>
    </location>
</feature>
<dbReference type="PANTHER" id="PTHR21294">
    <property type="entry name" value="ELECTRON TRANSFER FLAVOPROTEIN BETA-SUBUNIT"/>
    <property type="match status" value="1"/>
</dbReference>
<evidence type="ECO:0000256" key="2">
    <source>
        <dbReference type="ARBA" id="ARBA00016797"/>
    </source>
</evidence>
<comment type="similarity">
    <text evidence="1">Belongs to the ETF beta-subunit/FixA family.</text>
</comment>
<evidence type="ECO:0000256" key="3">
    <source>
        <dbReference type="ARBA" id="ARBA00022448"/>
    </source>
</evidence>
<evidence type="ECO:0000259" key="5">
    <source>
        <dbReference type="SMART" id="SM00893"/>
    </source>
</evidence>
<dbReference type="InterPro" id="IPR012255">
    <property type="entry name" value="ETF_b"/>
</dbReference>
<keyword evidence="4" id="KW-0249">Electron transport</keyword>
<dbReference type="RefSeq" id="WP_181197226.1">
    <property type="nucleotide sequence ID" value="NZ_PVNK01000019.1"/>
</dbReference>
<proteinExistence type="inferred from homology"/>
<gene>
    <name evidence="6" type="primary">etfB</name>
    <name evidence="6" type="ORF">ENSA5_04330</name>
</gene>
<dbReference type="SUPFAM" id="SSF52402">
    <property type="entry name" value="Adenine nucleotide alpha hydrolases-like"/>
    <property type="match status" value="1"/>
</dbReference>
<evidence type="ECO:0000256" key="1">
    <source>
        <dbReference type="ARBA" id="ARBA00007557"/>
    </source>
</evidence>
<evidence type="ECO:0000256" key="4">
    <source>
        <dbReference type="ARBA" id="ARBA00022982"/>
    </source>
</evidence>
<name>A0A2S9YJ35_9BACT</name>
<dbReference type="Gene3D" id="3.40.50.620">
    <property type="entry name" value="HUPs"/>
    <property type="match status" value="1"/>
</dbReference>
<keyword evidence="7" id="KW-1185">Reference proteome</keyword>
<dbReference type="Pfam" id="PF01012">
    <property type="entry name" value="ETF"/>
    <property type="match status" value="1"/>
</dbReference>
<reference evidence="6 7" key="1">
    <citation type="submission" date="2018-03" db="EMBL/GenBank/DDBJ databases">
        <title>Draft Genome Sequences of the Obligatory Marine Myxobacteria Enhygromyxa salina SWB005.</title>
        <authorList>
            <person name="Poehlein A."/>
            <person name="Moghaddam J.A."/>
            <person name="Harms H."/>
            <person name="Alanjari M."/>
            <person name="Koenig G.M."/>
            <person name="Daniel R."/>
            <person name="Schaeberle T.F."/>
        </authorList>
    </citation>
    <scope>NUCLEOTIDE SEQUENCE [LARGE SCALE GENOMIC DNA]</scope>
    <source>
        <strain evidence="6 7">SWB005</strain>
    </source>
</reference>
<dbReference type="SMART" id="SM00893">
    <property type="entry name" value="ETF"/>
    <property type="match status" value="1"/>
</dbReference>
<comment type="caution">
    <text evidence="6">The sequence shown here is derived from an EMBL/GenBank/DDBJ whole genome shotgun (WGS) entry which is preliminary data.</text>
</comment>
<protein>
    <recommendedName>
        <fullName evidence="2">Electron transfer flavoprotein subunit beta</fullName>
    </recommendedName>
</protein>
<keyword evidence="3" id="KW-0813">Transport</keyword>
<organism evidence="6 7">
    <name type="scientific">Enhygromyxa salina</name>
    <dbReference type="NCBI Taxonomy" id="215803"/>
    <lineage>
        <taxon>Bacteria</taxon>
        <taxon>Pseudomonadati</taxon>
        <taxon>Myxococcota</taxon>
        <taxon>Polyangia</taxon>
        <taxon>Nannocystales</taxon>
        <taxon>Nannocystaceae</taxon>
        <taxon>Enhygromyxa</taxon>
    </lineage>
</organism>
<dbReference type="CDD" id="cd01714">
    <property type="entry name" value="ETF_beta"/>
    <property type="match status" value="1"/>
</dbReference>
<dbReference type="GO" id="GO:0009055">
    <property type="term" value="F:electron transfer activity"/>
    <property type="evidence" value="ECO:0007669"/>
    <property type="project" value="InterPro"/>
</dbReference>
<dbReference type="Proteomes" id="UP000237968">
    <property type="component" value="Unassembled WGS sequence"/>
</dbReference>
<evidence type="ECO:0000313" key="7">
    <source>
        <dbReference type="Proteomes" id="UP000237968"/>
    </source>
</evidence>
<sequence>MTKILVTVKRIPDPDENLKFTAGGLDLSSVKWVPNAFDEYAVETALRLADDVSNKKNRLAEIIVLSICPQKQRQHMTQFLAMGADRGVIVDADDSTLDTAAIAKIIAKVAEQEGVDMIITGKLSQDNEGNQVGQRVAGLLNWPQACFAAEIDWDREGNALAVSREVDEGVETKKIPLPGVVSVDLRVVLPTSVRNGVNPADHAFTDGPRLASLRGITMAKRKKVAIKTPADLGVTSSGGEATVAVNAPPARKAGQMVGSIEELVEKLATEAKVL</sequence>
<dbReference type="EMBL" id="PVNK01000019">
    <property type="protein sequence ID" value="PRQ05070.1"/>
    <property type="molecule type" value="Genomic_DNA"/>
</dbReference>
<dbReference type="InterPro" id="IPR014730">
    <property type="entry name" value="ETF_a/b_N"/>
</dbReference>
<dbReference type="InterPro" id="IPR033948">
    <property type="entry name" value="ETF_beta_N"/>
</dbReference>
<dbReference type="AlphaFoldDB" id="A0A2S9YJ35"/>
<evidence type="ECO:0000313" key="6">
    <source>
        <dbReference type="EMBL" id="PRQ05070.1"/>
    </source>
</evidence>
<dbReference type="PIRSF" id="PIRSF000090">
    <property type="entry name" value="Beta-ETF"/>
    <property type="match status" value="1"/>
</dbReference>
<accession>A0A2S9YJ35</accession>
<dbReference type="PANTHER" id="PTHR21294:SF8">
    <property type="entry name" value="ELECTRON TRANSFER FLAVOPROTEIN SUBUNIT BETA"/>
    <property type="match status" value="1"/>
</dbReference>